<evidence type="ECO:0000256" key="5">
    <source>
        <dbReference type="ARBA" id="ARBA00022741"/>
    </source>
</evidence>
<keyword evidence="8 9" id="KW-0119">Carbohydrate metabolism</keyword>
<evidence type="ECO:0000256" key="6">
    <source>
        <dbReference type="ARBA" id="ARBA00022840"/>
    </source>
</evidence>
<feature type="domain" description="Glucose-1-phosphate adenylyltransferase/Bifunctional protein GlmU-like C-terminal hexapeptide" evidence="11">
    <location>
        <begin position="304"/>
        <end position="408"/>
    </location>
</feature>
<name>A0A176QBS2_9MICO</name>
<dbReference type="UniPathway" id="UPA00164"/>
<comment type="function">
    <text evidence="9">Involved in the biosynthesis of ADP-glucose, a building block required for the elongation reactions to produce glycogen. Catalyzes the reaction between ATP and alpha-D-glucose 1-phosphate (G1P) to produce pyrophosphate and ADP-Glc.</text>
</comment>
<dbReference type="RefSeq" id="WP_068275906.1">
    <property type="nucleotide sequence ID" value="NZ_LQZG01000003.1"/>
</dbReference>
<feature type="domain" description="Nucleotidyl transferase" evidence="10">
    <location>
        <begin position="11"/>
        <end position="281"/>
    </location>
</feature>
<evidence type="ECO:0000256" key="4">
    <source>
        <dbReference type="ARBA" id="ARBA00022695"/>
    </source>
</evidence>
<evidence type="ECO:0000256" key="7">
    <source>
        <dbReference type="ARBA" id="ARBA00023056"/>
    </source>
</evidence>
<dbReference type="NCBIfam" id="NF001947">
    <property type="entry name" value="PRK00725.1"/>
    <property type="match status" value="1"/>
</dbReference>
<dbReference type="HAMAP" id="MF_00624">
    <property type="entry name" value="GlgC"/>
    <property type="match status" value="1"/>
</dbReference>
<feature type="site" description="Could play a key role in the communication between the regulatory and the substrate sites" evidence="9">
    <location>
        <position position="63"/>
    </location>
</feature>
<comment type="similarity">
    <text evidence="1 9">Belongs to the bacterial/plant glucose-1-phosphate adenylyltransferase family.</text>
</comment>
<dbReference type="NCBIfam" id="NF002023">
    <property type="entry name" value="PRK00844.1"/>
    <property type="match status" value="1"/>
</dbReference>
<comment type="pathway">
    <text evidence="9">Glycan biosynthesis; glycogen biosynthesis.</text>
</comment>
<feature type="binding site" evidence="9">
    <location>
        <position position="166"/>
    </location>
    <ligand>
        <name>alpha-D-glucose 1-phosphate</name>
        <dbReference type="ChEBI" id="CHEBI:58601"/>
    </ligand>
</feature>
<dbReference type="PROSITE" id="PS00809">
    <property type="entry name" value="ADP_GLC_PYROPHOSPH_2"/>
    <property type="match status" value="1"/>
</dbReference>
<sequence>MSRRGAPKVLVIVLAGGEGKRLMPLTADRAKPAVPFGGNYRLIDFALSNVINSGYRQVVVLTQYKSHSLDRHVSQAWRMSTMLGSYVAAIPAQQRLDKSWYTGSANAIYQSLNAIRDERPDIVVVVGADHVYRMDFSQMVDQHVESGAGCTVAAIRQPIGLSDQFGVIEVDAADPTRISAFREKPTDAVGLPDSPGEVYASMGNYVFTTDALVDAVTRDDTVEGSKHDMGGDIVPDFVSRQDAYAYDFNANEVPGATERDRAYWRDVGTLDSYYEAHMDLTSIHPIFNLYNYDWPIYTHQQPHPPAKFVHGDQGRFGEALNSCVAPGVVVSGARVNNSILSPQVHLHSYTTVEDSVLLDRVDVGRHVQLQRVIVDKDVTIPEGTKIGVDREHDEARGFVVTESGLTVVGKGQVVTP</sequence>
<evidence type="ECO:0000256" key="2">
    <source>
        <dbReference type="ARBA" id="ARBA00022600"/>
    </source>
</evidence>
<keyword evidence="5 9" id="KW-0547">Nucleotide-binding</keyword>
<dbReference type="GO" id="GO:0005978">
    <property type="term" value="P:glycogen biosynthetic process"/>
    <property type="evidence" value="ECO:0007669"/>
    <property type="project" value="UniProtKB-UniRule"/>
</dbReference>
<keyword evidence="6 9" id="KW-0067">ATP-binding</keyword>
<evidence type="ECO:0000259" key="11">
    <source>
        <dbReference type="Pfam" id="PF24894"/>
    </source>
</evidence>
<dbReference type="InterPro" id="IPR056818">
    <property type="entry name" value="GlmU/GlgC-like_hexapep"/>
</dbReference>
<keyword evidence="4 9" id="KW-0548">Nucleotidyltransferase</keyword>
<dbReference type="Pfam" id="PF00483">
    <property type="entry name" value="NTP_transferase"/>
    <property type="match status" value="1"/>
</dbReference>
<evidence type="ECO:0000256" key="1">
    <source>
        <dbReference type="ARBA" id="ARBA00010443"/>
    </source>
</evidence>
<dbReference type="GO" id="GO:0008878">
    <property type="term" value="F:glucose-1-phosphate adenylyltransferase activity"/>
    <property type="evidence" value="ECO:0007669"/>
    <property type="project" value="UniProtKB-UniRule"/>
</dbReference>
<dbReference type="InterPro" id="IPR011831">
    <property type="entry name" value="ADP-Glc_PPase"/>
</dbReference>
<keyword evidence="3 9" id="KW-0808">Transferase</keyword>
<dbReference type="InterPro" id="IPR011004">
    <property type="entry name" value="Trimer_LpxA-like_sf"/>
</dbReference>
<dbReference type="InterPro" id="IPR005835">
    <property type="entry name" value="NTP_transferase_dom"/>
</dbReference>
<accession>A0A176QBS2</accession>
<evidence type="ECO:0000259" key="10">
    <source>
        <dbReference type="Pfam" id="PF00483"/>
    </source>
</evidence>
<evidence type="ECO:0000256" key="9">
    <source>
        <dbReference type="HAMAP-Rule" id="MF_00624"/>
    </source>
</evidence>
<feature type="site" description="Could play a key role in the communication between the regulatory and the substrate sites" evidence="9">
    <location>
        <position position="100"/>
    </location>
</feature>
<evidence type="ECO:0000313" key="13">
    <source>
        <dbReference type="Proteomes" id="UP000076976"/>
    </source>
</evidence>
<proteinExistence type="inferred from homology"/>
<dbReference type="NCBIfam" id="TIGR02091">
    <property type="entry name" value="glgC"/>
    <property type="match status" value="1"/>
</dbReference>
<dbReference type="Gene3D" id="2.160.10.10">
    <property type="entry name" value="Hexapeptide repeat proteins"/>
    <property type="match status" value="1"/>
</dbReference>
<dbReference type="EC" id="2.7.7.27" evidence="9"/>
<comment type="subunit">
    <text evidence="9">Homotetramer.</text>
</comment>
<dbReference type="Gene3D" id="3.90.550.10">
    <property type="entry name" value="Spore Coat Polysaccharide Biosynthesis Protein SpsA, Chain A"/>
    <property type="match status" value="1"/>
</dbReference>
<comment type="caution">
    <text evidence="12">The sequence shown here is derived from an EMBL/GenBank/DDBJ whole genome shotgun (WGS) entry which is preliminary data.</text>
</comment>
<dbReference type="PANTHER" id="PTHR43523">
    <property type="entry name" value="GLUCOSE-1-PHOSPHATE ADENYLYLTRANSFERASE-RELATED"/>
    <property type="match status" value="1"/>
</dbReference>
<evidence type="ECO:0000256" key="8">
    <source>
        <dbReference type="ARBA" id="ARBA00023277"/>
    </source>
</evidence>
<feature type="binding site" evidence="9">
    <location>
        <position position="101"/>
    </location>
    <ligand>
        <name>alpha-D-glucose 1-phosphate</name>
        <dbReference type="ChEBI" id="CHEBI:58601"/>
    </ligand>
</feature>
<feature type="binding site" evidence="9">
    <location>
        <begin position="183"/>
        <end position="184"/>
    </location>
    <ligand>
        <name>alpha-D-glucose 1-phosphate</name>
        <dbReference type="ChEBI" id="CHEBI:58601"/>
    </ligand>
</feature>
<dbReference type="InterPro" id="IPR029044">
    <property type="entry name" value="Nucleotide-diphossugar_trans"/>
</dbReference>
<dbReference type="STRING" id="262209.AWH69_12115"/>
<gene>
    <name evidence="9" type="primary">glgC</name>
    <name evidence="12" type="ORF">AWH69_12115</name>
</gene>
<feature type="binding site" evidence="9">
    <location>
        <position position="201"/>
    </location>
    <ligand>
        <name>alpha-D-glucose 1-phosphate</name>
        <dbReference type="ChEBI" id="CHEBI:58601"/>
    </ligand>
</feature>
<keyword evidence="2 9" id="KW-0321">Glycogen metabolism</keyword>
<dbReference type="PROSITE" id="PS00810">
    <property type="entry name" value="ADP_GLC_PYROPHOSPH_3"/>
    <property type="match status" value="1"/>
</dbReference>
<dbReference type="EMBL" id="LQZG01000003">
    <property type="protein sequence ID" value="OAB87107.1"/>
    <property type="molecule type" value="Genomic_DNA"/>
</dbReference>
<evidence type="ECO:0000256" key="3">
    <source>
        <dbReference type="ARBA" id="ARBA00022679"/>
    </source>
</evidence>
<organism evidence="12 13">
    <name type="scientific">Janibacter melonis</name>
    <dbReference type="NCBI Taxonomy" id="262209"/>
    <lineage>
        <taxon>Bacteria</taxon>
        <taxon>Bacillati</taxon>
        <taxon>Actinomycetota</taxon>
        <taxon>Actinomycetes</taxon>
        <taxon>Micrococcales</taxon>
        <taxon>Intrasporangiaceae</taxon>
        <taxon>Janibacter</taxon>
    </lineage>
</organism>
<dbReference type="CDD" id="cd02508">
    <property type="entry name" value="ADP_Glucose_PP"/>
    <property type="match status" value="1"/>
</dbReference>
<reference evidence="12 13" key="1">
    <citation type="submission" date="2016-01" db="EMBL/GenBank/DDBJ databases">
        <title>Janibacter melonis strain CD11_4 genome sequencing and assembly.</title>
        <authorList>
            <person name="Nair G.R."/>
            <person name="Kaur G."/>
            <person name="Chander A.M."/>
            <person name="Mayilraj S."/>
        </authorList>
    </citation>
    <scope>NUCLEOTIDE SEQUENCE [LARGE SCALE GENOMIC DNA]</scope>
    <source>
        <strain evidence="12 13">CD11-4</strain>
    </source>
</reference>
<protein>
    <recommendedName>
        <fullName evidence="9">Glucose-1-phosphate adenylyltransferase</fullName>
        <ecNumber evidence="9">2.7.7.27</ecNumber>
    </recommendedName>
    <alternativeName>
        <fullName evidence="9">ADP-glucose pyrophosphorylase</fullName>
        <shortName evidence="9">ADPGlc PPase</shortName>
    </alternativeName>
    <alternativeName>
        <fullName evidence="9">ADP-glucose synthase</fullName>
    </alternativeName>
</protein>
<evidence type="ECO:0000313" key="12">
    <source>
        <dbReference type="EMBL" id="OAB87107.1"/>
    </source>
</evidence>
<dbReference type="CDD" id="cd04651">
    <property type="entry name" value="LbH_G1P_AT_C"/>
    <property type="match status" value="1"/>
</dbReference>
<dbReference type="SUPFAM" id="SSF51161">
    <property type="entry name" value="Trimeric LpxA-like enzymes"/>
    <property type="match status" value="1"/>
</dbReference>
<keyword evidence="13" id="KW-1185">Reference proteome</keyword>
<dbReference type="Pfam" id="PF24894">
    <property type="entry name" value="Hexapep_GlmU"/>
    <property type="match status" value="1"/>
</dbReference>
<dbReference type="GO" id="GO:0005524">
    <property type="term" value="F:ATP binding"/>
    <property type="evidence" value="ECO:0007669"/>
    <property type="project" value="UniProtKB-KW"/>
</dbReference>
<dbReference type="PROSITE" id="PS00808">
    <property type="entry name" value="ADP_GLC_PYROPHOSPH_1"/>
    <property type="match status" value="1"/>
</dbReference>
<dbReference type="Proteomes" id="UP000076976">
    <property type="component" value="Unassembled WGS sequence"/>
</dbReference>
<dbReference type="PANTHER" id="PTHR43523:SF2">
    <property type="entry name" value="GLUCOSE-1-PHOSPHATE ADENYLYLTRANSFERASE"/>
    <property type="match status" value="1"/>
</dbReference>
<dbReference type="InterPro" id="IPR023049">
    <property type="entry name" value="GlgC_bac"/>
</dbReference>
<dbReference type="AlphaFoldDB" id="A0A176QBS2"/>
<comment type="catalytic activity">
    <reaction evidence="9">
        <text>alpha-D-glucose 1-phosphate + ATP + H(+) = ADP-alpha-D-glucose + diphosphate</text>
        <dbReference type="Rhea" id="RHEA:12120"/>
        <dbReference type="ChEBI" id="CHEBI:15378"/>
        <dbReference type="ChEBI" id="CHEBI:30616"/>
        <dbReference type="ChEBI" id="CHEBI:33019"/>
        <dbReference type="ChEBI" id="CHEBI:57498"/>
        <dbReference type="ChEBI" id="CHEBI:58601"/>
        <dbReference type="EC" id="2.7.7.27"/>
    </reaction>
</comment>
<keyword evidence="7 9" id="KW-0320">Glycogen biosynthesis</keyword>
<dbReference type="InterPro" id="IPR005836">
    <property type="entry name" value="ADP_Glu_pyroP_CS"/>
</dbReference>
<dbReference type="SUPFAM" id="SSF53448">
    <property type="entry name" value="Nucleotide-diphospho-sugar transferases"/>
    <property type="match status" value="1"/>
</dbReference>